<keyword evidence="3" id="KW-1185">Reference proteome</keyword>
<feature type="region of interest" description="Disordered" evidence="1">
    <location>
        <begin position="93"/>
        <end position="125"/>
    </location>
</feature>
<protein>
    <recommendedName>
        <fullName evidence="4">DUF2795 domain-containing protein</fullName>
    </recommendedName>
</protein>
<reference evidence="3" key="1">
    <citation type="submission" date="2016-10" db="EMBL/GenBank/DDBJ databases">
        <authorList>
            <person name="Varghese N."/>
            <person name="Submissions S."/>
        </authorList>
    </citation>
    <scope>NUCLEOTIDE SEQUENCE [LARGE SCALE GENOMIC DNA]</scope>
    <source>
        <strain evidence="3">DC30,IBRC 10041,KCTC 4046</strain>
    </source>
</reference>
<evidence type="ECO:0000313" key="3">
    <source>
        <dbReference type="Proteomes" id="UP000199079"/>
    </source>
</evidence>
<proteinExistence type="predicted"/>
<gene>
    <name evidence="2" type="ORF">SAMN05216564_10666</name>
</gene>
<dbReference type="AlphaFoldDB" id="A0A1H3KLA0"/>
<dbReference type="GeneID" id="43839949"/>
<feature type="region of interest" description="Disordered" evidence="1">
    <location>
        <begin position="1"/>
        <end position="24"/>
    </location>
</feature>
<feature type="compositionally biased region" description="Basic and acidic residues" evidence="1">
    <location>
        <begin position="1"/>
        <end position="23"/>
    </location>
</feature>
<name>A0A1H3KLA0_9EURY</name>
<sequence length="125" mass="14372">MDEPERDRPVPVDHEESRSEHVESILAETECLADEAHKYPMRREELATEYADHMMDLPNETESLGSVFDRLVDEQYDSPMEAREAVYNELTGEEADLREYNDERPLEPLASDTQAVESLDEEQGG</sequence>
<dbReference type="RefSeq" id="WP_021072727.1">
    <property type="nucleotide sequence ID" value="NZ_FNPC01000006.1"/>
</dbReference>
<evidence type="ECO:0000256" key="1">
    <source>
        <dbReference type="SAM" id="MobiDB-lite"/>
    </source>
</evidence>
<dbReference type="OrthoDB" id="213081at2157"/>
<accession>A0A1H3KLA0</accession>
<evidence type="ECO:0008006" key="4">
    <source>
        <dbReference type="Google" id="ProtNLM"/>
    </source>
</evidence>
<organism evidence="2 3">
    <name type="scientific">Halopenitus persicus</name>
    <dbReference type="NCBI Taxonomy" id="1048396"/>
    <lineage>
        <taxon>Archaea</taxon>
        <taxon>Methanobacteriati</taxon>
        <taxon>Methanobacteriota</taxon>
        <taxon>Stenosarchaea group</taxon>
        <taxon>Halobacteria</taxon>
        <taxon>Halobacteriales</taxon>
        <taxon>Haloferacaceae</taxon>
        <taxon>Halopenitus</taxon>
    </lineage>
</organism>
<evidence type="ECO:0000313" key="2">
    <source>
        <dbReference type="EMBL" id="SDY52963.1"/>
    </source>
</evidence>
<dbReference type="EMBL" id="FNPC01000006">
    <property type="protein sequence ID" value="SDY52963.1"/>
    <property type="molecule type" value="Genomic_DNA"/>
</dbReference>
<dbReference type="Pfam" id="PF19102">
    <property type="entry name" value="DUF5789"/>
    <property type="match status" value="1"/>
</dbReference>
<dbReference type="Proteomes" id="UP000199079">
    <property type="component" value="Unassembled WGS sequence"/>
</dbReference>
<feature type="compositionally biased region" description="Basic and acidic residues" evidence="1">
    <location>
        <begin position="95"/>
        <end position="106"/>
    </location>
</feature>
<dbReference type="InterPro" id="IPR043899">
    <property type="entry name" value="DUF5789"/>
</dbReference>